<dbReference type="GO" id="GO:0008284">
    <property type="term" value="P:positive regulation of cell population proliferation"/>
    <property type="evidence" value="ECO:0007669"/>
    <property type="project" value="TreeGrafter"/>
</dbReference>
<evidence type="ECO:0000313" key="10">
    <source>
        <dbReference type="Proteomes" id="UP000245119"/>
    </source>
</evidence>
<evidence type="ECO:0000313" key="9">
    <source>
        <dbReference type="EMBL" id="PVD18953.1"/>
    </source>
</evidence>
<keyword evidence="7" id="KW-0539">Nucleus</keyword>
<organism evidence="9 10">
    <name type="scientific">Pomacea canaliculata</name>
    <name type="common">Golden apple snail</name>
    <dbReference type="NCBI Taxonomy" id="400727"/>
    <lineage>
        <taxon>Eukaryota</taxon>
        <taxon>Metazoa</taxon>
        <taxon>Spiralia</taxon>
        <taxon>Lophotrochozoa</taxon>
        <taxon>Mollusca</taxon>
        <taxon>Gastropoda</taxon>
        <taxon>Caenogastropoda</taxon>
        <taxon>Architaenioglossa</taxon>
        <taxon>Ampullarioidea</taxon>
        <taxon>Ampullariidae</taxon>
        <taxon>Pomacea</taxon>
    </lineage>
</organism>
<dbReference type="PANTHER" id="PTHR46745:SF1">
    <property type="entry name" value="TSC22 DOMAIN FAMILY PROTEIN 1"/>
    <property type="match status" value="1"/>
</dbReference>
<keyword evidence="5" id="KW-0805">Transcription regulation</keyword>
<comment type="subcellular location">
    <subcellularLocation>
        <location evidence="2">Cytoplasm</location>
    </subcellularLocation>
    <subcellularLocation>
        <location evidence="1">Nucleus</location>
    </subcellularLocation>
</comment>
<evidence type="ECO:0000256" key="4">
    <source>
        <dbReference type="ARBA" id="ARBA00022490"/>
    </source>
</evidence>
<dbReference type="CDD" id="cd21941">
    <property type="entry name" value="ZIP_TSC22D4"/>
    <property type="match status" value="1"/>
</dbReference>
<dbReference type="InterPro" id="IPR047862">
    <property type="entry name" value="TSC22/BUN_CS"/>
</dbReference>
<keyword evidence="6" id="KW-0804">Transcription</keyword>
<comment type="caution">
    <text evidence="9">The sequence shown here is derived from an EMBL/GenBank/DDBJ whole genome shotgun (WGS) entry which is preliminary data.</text>
</comment>
<evidence type="ECO:0000256" key="1">
    <source>
        <dbReference type="ARBA" id="ARBA00004123"/>
    </source>
</evidence>
<keyword evidence="8" id="KW-0175">Coiled coil</keyword>
<dbReference type="EMBL" id="PZQS01000014">
    <property type="protein sequence ID" value="PVD18953.1"/>
    <property type="molecule type" value="Genomic_DNA"/>
</dbReference>
<evidence type="ECO:0000256" key="5">
    <source>
        <dbReference type="ARBA" id="ARBA00023015"/>
    </source>
</evidence>
<dbReference type="GO" id="GO:0005634">
    <property type="term" value="C:nucleus"/>
    <property type="evidence" value="ECO:0007669"/>
    <property type="project" value="UniProtKB-SubCell"/>
</dbReference>
<reference evidence="9 10" key="1">
    <citation type="submission" date="2018-04" db="EMBL/GenBank/DDBJ databases">
        <title>The genome of golden apple snail Pomacea canaliculata provides insight into stress tolerance and invasive adaptation.</title>
        <authorList>
            <person name="Liu C."/>
            <person name="Liu B."/>
            <person name="Ren Y."/>
            <person name="Zhang Y."/>
            <person name="Wang H."/>
            <person name="Li S."/>
            <person name="Jiang F."/>
            <person name="Yin L."/>
            <person name="Zhang G."/>
            <person name="Qian W."/>
            <person name="Fan W."/>
        </authorList>
    </citation>
    <scope>NUCLEOTIDE SEQUENCE [LARGE SCALE GENOMIC DNA]</scope>
    <source>
        <strain evidence="9">SZHN2017</strain>
        <tissue evidence="9">Muscle</tissue>
    </source>
</reference>
<protein>
    <recommendedName>
        <fullName evidence="11">TSC22 domain family protein 3</fullName>
    </recommendedName>
</protein>
<dbReference type="Pfam" id="PF01166">
    <property type="entry name" value="TSC22"/>
    <property type="match status" value="1"/>
</dbReference>
<dbReference type="Proteomes" id="UP000245119">
    <property type="component" value="Linkage Group LG14"/>
</dbReference>
<keyword evidence="10" id="KW-1185">Reference proteome</keyword>
<evidence type="ECO:0000256" key="3">
    <source>
        <dbReference type="ARBA" id="ARBA00007908"/>
    </source>
</evidence>
<dbReference type="GO" id="GO:0043066">
    <property type="term" value="P:negative regulation of apoptotic process"/>
    <property type="evidence" value="ECO:0007669"/>
    <property type="project" value="TreeGrafter"/>
</dbReference>
<evidence type="ECO:0000256" key="7">
    <source>
        <dbReference type="ARBA" id="ARBA00023242"/>
    </source>
</evidence>
<evidence type="ECO:0000256" key="6">
    <source>
        <dbReference type="ARBA" id="ARBA00023163"/>
    </source>
</evidence>
<feature type="coiled-coil region" evidence="8">
    <location>
        <begin position="101"/>
        <end position="135"/>
    </location>
</feature>
<proteinExistence type="inferred from homology"/>
<dbReference type="OrthoDB" id="8961796at2759"/>
<evidence type="ECO:0000256" key="2">
    <source>
        <dbReference type="ARBA" id="ARBA00004496"/>
    </source>
</evidence>
<dbReference type="SUPFAM" id="SSF58026">
    <property type="entry name" value="Delta-sleep-inducing peptide immunoreactive peptide"/>
    <property type="match status" value="1"/>
</dbReference>
<dbReference type="Gene3D" id="1.20.5.490">
    <property type="entry name" value="Single helix bin"/>
    <property type="match status" value="1"/>
</dbReference>
<dbReference type="PANTHER" id="PTHR46745">
    <property type="entry name" value="TSC22 DOMAIN FAMILY PROTEIN 1"/>
    <property type="match status" value="1"/>
</dbReference>
<comment type="similarity">
    <text evidence="3">Belongs to the TSC-22/Dip/Bun family.</text>
</comment>
<dbReference type="InterPro" id="IPR000580">
    <property type="entry name" value="TSC22/Bun"/>
</dbReference>
<name>A0A2T7NCQ5_POMCA</name>
<dbReference type="FunFam" id="1.20.5.490:FF:000002">
    <property type="entry name" value="TSC22 domain family, member 1"/>
    <property type="match status" value="1"/>
</dbReference>
<evidence type="ECO:0008006" key="11">
    <source>
        <dbReference type="Google" id="ProtNLM"/>
    </source>
</evidence>
<dbReference type="GO" id="GO:0006357">
    <property type="term" value="P:regulation of transcription by RNA polymerase II"/>
    <property type="evidence" value="ECO:0007669"/>
    <property type="project" value="InterPro"/>
</dbReference>
<dbReference type="GO" id="GO:0005829">
    <property type="term" value="C:cytosol"/>
    <property type="evidence" value="ECO:0007669"/>
    <property type="project" value="TreeGrafter"/>
</dbReference>
<keyword evidence="4" id="KW-0963">Cytoplasm</keyword>
<accession>A0A2T7NCQ5</accession>
<evidence type="ECO:0000256" key="8">
    <source>
        <dbReference type="SAM" id="Coils"/>
    </source>
</evidence>
<dbReference type="AlphaFoldDB" id="A0A2T7NCQ5"/>
<dbReference type="STRING" id="400727.A0A2T7NCQ5"/>
<sequence>MKSIKSKAQTTGVYQGAGVYFSGFALHCQSGNLSRRLFCVAGDLQAVGLSQRCVRPLAMDPAVMNILWMVHNQLRDTIGSSTVAIDNKIEQAMDLVKSHLMYAVREEVEVLKEQIKELTERIAQLEIENAILKAAASPETLLKLPTAQSQVPPPVSSSS</sequence>
<dbReference type="PROSITE" id="PS01289">
    <property type="entry name" value="TSC22"/>
    <property type="match status" value="1"/>
</dbReference>
<gene>
    <name evidence="9" type="ORF">C0Q70_21512</name>
</gene>